<dbReference type="GO" id="GO:0004673">
    <property type="term" value="F:protein histidine kinase activity"/>
    <property type="evidence" value="ECO:0007669"/>
    <property type="project" value="UniProtKB-EC"/>
</dbReference>
<dbReference type="SMART" id="SM00387">
    <property type="entry name" value="HATPase_c"/>
    <property type="match status" value="1"/>
</dbReference>
<dbReference type="PANTHER" id="PTHR41523">
    <property type="entry name" value="TWO-COMPONENT SYSTEM SENSOR PROTEIN"/>
    <property type="match status" value="1"/>
</dbReference>
<evidence type="ECO:0000256" key="7">
    <source>
        <dbReference type="ARBA" id="ARBA00022840"/>
    </source>
</evidence>
<sequence length="300" mass="33751">MKLHRGPVVISVIYFCFGFLWILVSDTIVTTVAPHPEVYRHMQTWKGWIYVVITTILIYILLSIYAQRKDRALEELRMRQRDIAEGLEEKNELIRELHHRVKNNLQLVLSMIRLTDAGDRGKSADLLPHLAGRVFAISAIQESIFAGEQYAQVSVGRFIQDILHFLCSLSGNSGCPEFLLEMEEKDTLSIQQAVPFGIIFEELVSNALRHAFLPEEGGTITIRLEICADIMKLTVADNGKGWDTEAIQEGVGLSIAREMAKQISGTLLIEPSDKGTYATLTLSTLLRASTAEKDRQSDHR</sequence>
<dbReference type="EMBL" id="CP002116">
    <property type="protein sequence ID" value="ADK79524.1"/>
    <property type="molecule type" value="Genomic_DNA"/>
</dbReference>
<feature type="transmembrane region" description="Helical" evidence="8">
    <location>
        <begin position="47"/>
        <end position="66"/>
    </location>
</feature>
<dbReference type="InterPro" id="IPR036890">
    <property type="entry name" value="HATPase_C_sf"/>
</dbReference>
<keyword evidence="3" id="KW-0597">Phosphoprotein</keyword>
<evidence type="ECO:0000256" key="4">
    <source>
        <dbReference type="ARBA" id="ARBA00022679"/>
    </source>
</evidence>
<evidence type="ECO:0000256" key="1">
    <source>
        <dbReference type="ARBA" id="ARBA00000085"/>
    </source>
</evidence>
<dbReference type="STRING" id="573413.Spirs_0368"/>
<accession>E1RAZ4</accession>
<dbReference type="GO" id="GO:0005524">
    <property type="term" value="F:ATP binding"/>
    <property type="evidence" value="ECO:0007669"/>
    <property type="project" value="UniProtKB-KW"/>
</dbReference>
<dbReference type="EC" id="2.7.13.3" evidence="2"/>
<dbReference type="Gene3D" id="3.30.450.20">
    <property type="entry name" value="PAS domain"/>
    <property type="match status" value="1"/>
</dbReference>
<name>E1RAZ4_SEDSS</name>
<feature type="transmembrane region" description="Helical" evidence="8">
    <location>
        <begin position="12"/>
        <end position="35"/>
    </location>
</feature>
<dbReference type="InterPro" id="IPR003594">
    <property type="entry name" value="HATPase_dom"/>
</dbReference>
<evidence type="ECO:0000256" key="5">
    <source>
        <dbReference type="ARBA" id="ARBA00022741"/>
    </source>
</evidence>
<dbReference type="RefSeq" id="WP_013252988.1">
    <property type="nucleotide sequence ID" value="NC_014364.1"/>
</dbReference>
<dbReference type="PANTHER" id="PTHR41523:SF8">
    <property type="entry name" value="ETHYLENE RESPONSE SENSOR PROTEIN"/>
    <property type="match status" value="1"/>
</dbReference>
<dbReference type="KEGG" id="ssm:Spirs_0368"/>
<evidence type="ECO:0000256" key="8">
    <source>
        <dbReference type="SAM" id="Phobius"/>
    </source>
</evidence>
<dbReference type="SUPFAM" id="SSF55874">
    <property type="entry name" value="ATPase domain of HSP90 chaperone/DNA topoisomerase II/histidine kinase"/>
    <property type="match status" value="1"/>
</dbReference>
<keyword evidence="8" id="KW-1133">Transmembrane helix</keyword>
<organism evidence="10 11">
    <name type="scientific">Sediminispirochaeta smaragdinae (strain DSM 11293 / JCM 15392 / SEBR 4228)</name>
    <name type="common">Spirochaeta smaragdinae</name>
    <dbReference type="NCBI Taxonomy" id="573413"/>
    <lineage>
        <taxon>Bacteria</taxon>
        <taxon>Pseudomonadati</taxon>
        <taxon>Spirochaetota</taxon>
        <taxon>Spirochaetia</taxon>
        <taxon>Spirochaetales</taxon>
        <taxon>Spirochaetaceae</taxon>
        <taxon>Sediminispirochaeta</taxon>
    </lineage>
</organism>
<comment type="catalytic activity">
    <reaction evidence="1">
        <text>ATP + protein L-histidine = ADP + protein N-phospho-L-histidine.</text>
        <dbReference type="EC" id="2.7.13.3"/>
    </reaction>
</comment>
<dbReference type="HOGENOM" id="CLU_927203_0_0_12"/>
<dbReference type="Proteomes" id="UP000002318">
    <property type="component" value="Chromosome"/>
</dbReference>
<evidence type="ECO:0000259" key="9">
    <source>
        <dbReference type="PROSITE" id="PS50109"/>
    </source>
</evidence>
<proteinExistence type="predicted"/>
<keyword evidence="11" id="KW-1185">Reference proteome</keyword>
<feature type="domain" description="Histidine kinase" evidence="9">
    <location>
        <begin position="96"/>
        <end position="286"/>
    </location>
</feature>
<gene>
    <name evidence="10" type="ordered locus">Spirs_0368</name>
</gene>
<evidence type="ECO:0000256" key="2">
    <source>
        <dbReference type="ARBA" id="ARBA00012438"/>
    </source>
</evidence>
<reference evidence="10 11" key="1">
    <citation type="journal article" date="2010" name="Stand. Genomic Sci.">
        <title>Complete genome sequence of Spirochaeta smaragdinae type strain (SEBR 4228).</title>
        <authorList>
            <person name="Mavromatis K."/>
            <person name="Yasawong M."/>
            <person name="Chertkov O."/>
            <person name="Lapidus A."/>
            <person name="Lucas S."/>
            <person name="Nolan M."/>
            <person name="Del Rio T.G."/>
            <person name="Tice H."/>
            <person name="Cheng J.F."/>
            <person name="Pitluck S."/>
            <person name="Liolios K."/>
            <person name="Ivanova N."/>
            <person name="Tapia R."/>
            <person name="Han C."/>
            <person name="Bruce D."/>
            <person name="Goodwin L."/>
            <person name="Pati A."/>
            <person name="Chen A."/>
            <person name="Palaniappan K."/>
            <person name="Land M."/>
            <person name="Hauser L."/>
            <person name="Chang Y.J."/>
            <person name="Jeffries C.D."/>
            <person name="Detter J.C."/>
            <person name="Rohde M."/>
            <person name="Brambilla E."/>
            <person name="Spring S."/>
            <person name="Goker M."/>
            <person name="Sikorski J."/>
            <person name="Woyke T."/>
            <person name="Bristow J."/>
            <person name="Eisen J.A."/>
            <person name="Markowitz V."/>
            <person name="Hugenholtz P."/>
            <person name="Klenk H.P."/>
            <person name="Kyrpides N.C."/>
        </authorList>
    </citation>
    <scope>NUCLEOTIDE SEQUENCE [LARGE SCALE GENOMIC DNA]</scope>
    <source>
        <strain evidence="11">DSM 11293 / JCM 15392 / SEBR 4228</strain>
    </source>
</reference>
<evidence type="ECO:0000313" key="11">
    <source>
        <dbReference type="Proteomes" id="UP000002318"/>
    </source>
</evidence>
<dbReference type="Pfam" id="PF07568">
    <property type="entry name" value="HisKA_2"/>
    <property type="match status" value="1"/>
</dbReference>
<keyword evidence="6 10" id="KW-0418">Kinase</keyword>
<evidence type="ECO:0000256" key="6">
    <source>
        <dbReference type="ARBA" id="ARBA00022777"/>
    </source>
</evidence>
<dbReference type="Pfam" id="PF02518">
    <property type="entry name" value="HATPase_c"/>
    <property type="match status" value="1"/>
</dbReference>
<keyword evidence="7" id="KW-0067">ATP-binding</keyword>
<protein>
    <recommendedName>
        <fullName evidence="2">histidine kinase</fullName>
        <ecNumber evidence="2">2.7.13.3</ecNumber>
    </recommendedName>
</protein>
<keyword evidence="4" id="KW-0808">Transferase</keyword>
<dbReference type="Gene3D" id="3.30.565.10">
    <property type="entry name" value="Histidine kinase-like ATPase, C-terminal domain"/>
    <property type="match status" value="1"/>
</dbReference>
<keyword evidence="5" id="KW-0547">Nucleotide-binding</keyword>
<dbReference type="OrthoDB" id="9767435at2"/>
<evidence type="ECO:0000256" key="3">
    <source>
        <dbReference type="ARBA" id="ARBA00022553"/>
    </source>
</evidence>
<dbReference type="InterPro" id="IPR011495">
    <property type="entry name" value="Sig_transdc_His_kin_sub2_dim/P"/>
</dbReference>
<dbReference type="PROSITE" id="PS50109">
    <property type="entry name" value="HIS_KIN"/>
    <property type="match status" value="1"/>
</dbReference>
<dbReference type="InterPro" id="IPR005467">
    <property type="entry name" value="His_kinase_dom"/>
</dbReference>
<dbReference type="AlphaFoldDB" id="E1RAZ4"/>
<evidence type="ECO:0000313" key="10">
    <source>
        <dbReference type="EMBL" id="ADK79524.1"/>
    </source>
</evidence>
<keyword evidence="8" id="KW-0472">Membrane</keyword>
<dbReference type="eggNOG" id="COG3920">
    <property type="taxonomic scope" value="Bacteria"/>
</dbReference>
<keyword evidence="8" id="KW-0812">Transmembrane</keyword>